<dbReference type="Proteomes" id="UP000054516">
    <property type="component" value="Unassembled WGS sequence"/>
</dbReference>
<dbReference type="PANTHER" id="PTHR43662:SF11">
    <property type="entry name" value="WSC DOMAIN-CONTAINING PROTEIN"/>
    <property type="match status" value="1"/>
</dbReference>
<feature type="chain" id="PRO_5013297786" evidence="2">
    <location>
        <begin position="27"/>
        <end position="529"/>
    </location>
</feature>
<feature type="domain" description="DUF1996" evidence="3">
    <location>
        <begin position="49"/>
        <end position="309"/>
    </location>
</feature>
<dbReference type="AlphaFoldDB" id="A0A1W2TNQ7"/>
<dbReference type="OrthoDB" id="74764at2759"/>
<protein>
    <submittedName>
        <fullName evidence="4">Putative wsc domain protein</fullName>
    </submittedName>
</protein>
<name>A0A1W2TNQ7_ROSNE</name>
<dbReference type="OMA" id="EYGGQCY"/>
<organism evidence="4">
    <name type="scientific">Rosellinia necatrix</name>
    <name type="common">White root-rot fungus</name>
    <dbReference type="NCBI Taxonomy" id="77044"/>
    <lineage>
        <taxon>Eukaryota</taxon>
        <taxon>Fungi</taxon>
        <taxon>Dikarya</taxon>
        <taxon>Ascomycota</taxon>
        <taxon>Pezizomycotina</taxon>
        <taxon>Sordariomycetes</taxon>
        <taxon>Xylariomycetidae</taxon>
        <taxon>Xylariales</taxon>
        <taxon>Xylariaceae</taxon>
        <taxon>Rosellinia</taxon>
    </lineage>
</organism>
<dbReference type="PANTHER" id="PTHR43662">
    <property type="match status" value="1"/>
</dbReference>
<feature type="region of interest" description="Disordered" evidence="1">
    <location>
        <begin position="504"/>
        <end position="529"/>
    </location>
</feature>
<feature type="signal peptide" evidence="2">
    <location>
        <begin position="1"/>
        <end position="26"/>
    </location>
</feature>
<proteinExistence type="predicted"/>
<gene>
    <name evidence="4" type="ORF">SAMD00023353_4300340</name>
</gene>
<feature type="region of interest" description="Disordered" evidence="1">
    <location>
        <begin position="374"/>
        <end position="473"/>
    </location>
</feature>
<feature type="compositionally biased region" description="Basic residues" evidence="1">
    <location>
        <begin position="504"/>
        <end position="519"/>
    </location>
</feature>
<keyword evidence="5" id="KW-1185">Reference proteome</keyword>
<dbReference type="EMBL" id="DF977488">
    <property type="protein sequence ID" value="GAP90002.2"/>
    <property type="molecule type" value="Genomic_DNA"/>
</dbReference>
<feature type="compositionally biased region" description="Low complexity" evidence="1">
    <location>
        <begin position="381"/>
        <end position="436"/>
    </location>
</feature>
<reference evidence="4" key="1">
    <citation type="submission" date="2016-03" db="EMBL/GenBank/DDBJ databases">
        <title>Draft genome sequence of Rosellinia necatrix.</title>
        <authorList>
            <person name="Kanematsu S."/>
        </authorList>
    </citation>
    <scope>NUCLEOTIDE SEQUENCE [LARGE SCALE GENOMIC DNA]</scope>
    <source>
        <strain evidence="4">W97</strain>
    </source>
</reference>
<sequence length="529" mass="55304">MVSALRRALVSCQVGSLASLAALVSAKDERTFAVLRFNGDGFLTEGPMDPVVNPGTISTHYHSIMGGSSFGPTVEGDQLMDSTCTTAKIKNDKSNYWVPSLFFQDPKNGTFQKVPLFYMNVYYFFEATDDQIKPFPIGLKMLSGDSKTRSAPKSGGALNLDPDNGIPINPVQWTCPRSSYNPPSYPTNSDGSSAGMVDPNNQGSGAGFPLYPCDGYASPLRQDIHFPSCYNPKAGLNDHTTNMKFPSNAGAKQNCPDGWVHVPHIFIEVYWNTPLFDDYWTPDGKTQPFVLSSGDATGYSSHADFISGWDQNTLQTIIDTCNAGDIGMDKCPQIPGGLNEDNNCKIEPAYGSILETGEIVSDLPVVGKVVTGFGKGGVDGGSVDPPVVSQPSSTTKKGSAATSVATSAATSAAPSSSSSSAAAAEETSAASPTVEAKPTTSATGGASVEEPTVSQPAVDAPAPTEAPGLPANGGAGAYPSISTVWDIVTVTVTTTVVAPEPTKAVHRRAPKHSHGHAARHLGGSFAARR</sequence>
<dbReference type="Pfam" id="PF09362">
    <property type="entry name" value="DUF1996"/>
    <property type="match status" value="1"/>
</dbReference>
<evidence type="ECO:0000313" key="5">
    <source>
        <dbReference type="Proteomes" id="UP000054516"/>
    </source>
</evidence>
<dbReference type="InterPro" id="IPR018535">
    <property type="entry name" value="DUF1996"/>
</dbReference>
<accession>A0A1W2TNQ7</accession>
<evidence type="ECO:0000313" key="4">
    <source>
        <dbReference type="EMBL" id="GAP90002.2"/>
    </source>
</evidence>
<evidence type="ECO:0000256" key="1">
    <source>
        <dbReference type="SAM" id="MobiDB-lite"/>
    </source>
</evidence>
<evidence type="ECO:0000256" key="2">
    <source>
        <dbReference type="SAM" id="SignalP"/>
    </source>
</evidence>
<dbReference type="STRING" id="77044.A0A1W2TNQ7"/>
<evidence type="ECO:0000259" key="3">
    <source>
        <dbReference type="Pfam" id="PF09362"/>
    </source>
</evidence>
<keyword evidence="2" id="KW-0732">Signal</keyword>